<organism evidence="1 2">
    <name type="scientific">Mesorhizobium ventifaucium</name>
    <dbReference type="NCBI Taxonomy" id="666020"/>
    <lineage>
        <taxon>Bacteria</taxon>
        <taxon>Pseudomonadati</taxon>
        <taxon>Pseudomonadota</taxon>
        <taxon>Alphaproteobacteria</taxon>
        <taxon>Hyphomicrobiales</taxon>
        <taxon>Phyllobacteriaceae</taxon>
        <taxon>Mesorhizobium</taxon>
    </lineage>
</organism>
<reference evidence="1" key="1">
    <citation type="submission" date="2022-03" db="EMBL/GenBank/DDBJ databases">
        <authorList>
            <person name="Brunel B."/>
        </authorList>
    </citation>
    <scope>NUCLEOTIDE SEQUENCE</scope>
    <source>
        <strain evidence="1">STM4922sample</strain>
    </source>
</reference>
<gene>
    <name evidence="1" type="ORF">MES4922_100068</name>
</gene>
<evidence type="ECO:0000313" key="2">
    <source>
        <dbReference type="Proteomes" id="UP001152604"/>
    </source>
</evidence>
<dbReference type="EMBL" id="CAKXZS010000002">
    <property type="protein sequence ID" value="CAH2394479.1"/>
    <property type="molecule type" value="Genomic_DNA"/>
</dbReference>
<sequence>MNKPETGSGYVQERLYKTVSKVAPASHIVVVSRTGAERTFGSVSIGSRGNRGRCPSE</sequence>
<protein>
    <submittedName>
        <fullName evidence="1">Uncharacterized protein</fullName>
    </submittedName>
</protein>
<name>A0ABM9DD64_9HYPH</name>
<accession>A0ABM9DD64</accession>
<comment type="caution">
    <text evidence="1">The sequence shown here is derived from an EMBL/GenBank/DDBJ whole genome shotgun (WGS) entry which is preliminary data.</text>
</comment>
<evidence type="ECO:0000313" key="1">
    <source>
        <dbReference type="EMBL" id="CAH2394479.1"/>
    </source>
</evidence>
<dbReference type="Proteomes" id="UP001152604">
    <property type="component" value="Unassembled WGS sequence"/>
</dbReference>
<proteinExistence type="predicted"/>
<keyword evidence="2" id="KW-1185">Reference proteome</keyword>